<organism evidence="1 2">
    <name type="scientific">Melastoma candidum</name>
    <dbReference type="NCBI Taxonomy" id="119954"/>
    <lineage>
        <taxon>Eukaryota</taxon>
        <taxon>Viridiplantae</taxon>
        <taxon>Streptophyta</taxon>
        <taxon>Embryophyta</taxon>
        <taxon>Tracheophyta</taxon>
        <taxon>Spermatophyta</taxon>
        <taxon>Magnoliopsida</taxon>
        <taxon>eudicotyledons</taxon>
        <taxon>Gunneridae</taxon>
        <taxon>Pentapetalae</taxon>
        <taxon>rosids</taxon>
        <taxon>malvids</taxon>
        <taxon>Myrtales</taxon>
        <taxon>Melastomataceae</taxon>
        <taxon>Melastomatoideae</taxon>
        <taxon>Melastomateae</taxon>
        <taxon>Melastoma</taxon>
    </lineage>
</organism>
<comment type="caution">
    <text evidence="1">The sequence shown here is derived from an EMBL/GenBank/DDBJ whole genome shotgun (WGS) entry which is preliminary data.</text>
</comment>
<gene>
    <name evidence="1" type="ORF">MLD38_003484</name>
</gene>
<dbReference type="Proteomes" id="UP001057402">
    <property type="component" value="Chromosome 2"/>
</dbReference>
<reference evidence="2" key="1">
    <citation type="journal article" date="2023" name="Front. Plant Sci.">
        <title>Chromosomal-level genome assembly of Melastoma candidum provides insights into trichome evolution.</title>
        <authorList>
            <person name="Zhong Y."/>
            <person name="Wu W."/>
            <person name="Sun C."/>
            <person name="Zou P."/>
            <person name="Liu Y."/>
            <person name="Dai S."/>
            <person name="Zhou R."/>
        </authorList>
    </citation>
    <scope>NUCLEOTIDE SEQUENCE [LARGE SCALE GENOMIC DNA]</scope>
</reference>
<evidence type="ECO:0000313" key="2">
    <source>
        <dbReference type="Proteomes" id="UP001057402"/>
    </source>
</evidence>
<name>A0ACB9SB91_9MYRT</name>
<evidence type="ECO:0000313" key="1">
    <source>
        <dbReference type="EMBL" id="KAI4385462.1"/>
    </source>
</evidence>
<sequence>MAAGWRRRRKDKMSFRTITEDEIASYVAKKALKKAMRAWLRSCRYGPIPGVLRLLKSFRNSNLNEKLVSKNKIERDVARGAGHDMFSVKAEKIRQMERVAGGKSRRVERKEHEEEIALLNREAGGRGLAEFQDWVKKEEDVWNCVEVNYGGPHGRRLINWPEQALLNWPNHYQ</sequence>
<keyword evidence="2" id="KW-1185">Reference proteome</keyword>
<protein>
    <submittedName>
        <fullName evidence="1">Uncharacterized protein</fullName>
    </submittedName>
</protein>
<accession>A0ACB9SB91</accession>
<dbReference type="EMBL" id="CM042881">
    <property type="protein sequence ID" value="KAI4385462.1"/>
    <property type="molecule type" value="Genomic_DNA"/>
</dbReference>
<proteinExistence type="predicted"/>